<keyword evidence="4" id="KW-0433">Leucine-rich repeat</keyword>
<dbReference type="InterPro" id="IPR046956">
    <property type="entry name" value="RLP23-like"/>
</dbReference>
<keyword evidence="10" id="KW-0675">Receptor</keyword>
<comment type="subcellular location">
    <subcellularLocation>
        <location evidence="1">Cell membrane</location>
        <topology evidence="1">Single-pass type I membrane protein</topology>
    </subcellularLocation>
</comment>
<dbReference type="SUPFAM" id="SSF52047">
    <property type="entry name" value="RNI-like"/>
    <property type="match status" value="2"/>
</dbReference>
<evidence type="ECO:0000256" key="6">
    <source>
        <dbReference type="ARBA" id="ARBA00022729"/>
    </source>
</evidence>
<reference evidence="14 15" key="1">
    <citation type="journal article" date="2023" name="G3 (Bethesda)">
        <title>A haplotype-resolved chromosome-scale genome for Quercus rubra L. provides insights into the genetics of adaptive traits for red oak species.</title>
        <authorList>
            <person name="Kapoor B."/>
            <person name="Jenkins J."/>
            <person name="Schmutz J."/>
            <person name="Zhebentyayeva T."/>
            <person name="Kuelheim C."/>
            <person name="Coggeshall M."/>
            <person name="Heim C."/>
            <person name="Lasky J.R."/>
            <person name="Leites L."/>
            <person name="Islam-Faridi N."/>
            <person name="Romero-Severson J."/>
            <person name="DeLeo V.L."/>
            <person name="Lucas S.M."/>
            <person name="Lazic D."/>
            <person name="Gailing O."/>
            <person name="Carlson J."/>
            <person name="Staton M."/>
        </authorList>
    </citation>
    <scope>NUCLEOTIDE SEQUENCE [LARGE SCALE GENOMIC DNA]</scope>
    <source>
        <strain evidence="14">Pseudo-F2</strain>
    </source>
</reference>
<evidence type="ECO:0000256" key="2">
    <source>
        <dbReference type="ARBA" id="ARBA00009592"/>
    </source>
</evidence>
<keyword evidence="7" id="KW-0677">Repeat</keyword>
<feature type="domain" description="Disease resistance R13L4/SHOC-2-like LRR" evidence="13">
    <location>
        <begin position="208"/>
        <end position="289"/>
    </location>
</feature>
<protein>
    <recommendedName>
        <fullName evidence="13">Disease resistance R13L4/SHOC-2-like LRR domain-containing protein</fullName>
    </recommendedName>
</protein>
<keyword evidence="8 12" id="KW-1133">Transmembrane helix</keyword>
<keyword evidence="6" id="KW-0732">Signal</keyword>
<dbReference type="AlphaFoldDB" id="A0AAN7FMY7"/>
<evidence type="ECO:0000313" key="14">
    <source>
        <dbReference type="EMBL" id="KAK4595877.1"/>
    </source>
</evidence>
<dbReference type="InterPro" id="IPR001611">
    <property type="entry name" value="Leu-rich_rpt"/>
</dbReference>
<dbReference type="SMART" id="SM00369">
    <property type="entry name" value="LRR_TYP"/>
    <property type="match status" value="12"/>
</dbReference>
<evidence type="ECO:0000256" key="9">
    <source>
        <dbReference type="ARBA" id="ARBA00023136"/>
    </source>
</evidence>
<evidence type="ECO:0000256" key="1">
    <source>
        <dbReference type="ARBA" id="ARBA00004251"/>
    </source>
</evidence>
<evidence type="ECO:0000256" key="3">
    <source>
        <dbReference type="ARBA" id="ARBA00022475"/>
    </source>
</evidence>
<feature type="transmembrane region" description="Helical" evidence="12">
    <location>
        <begin position="1038"/>
        <end position="1063"/>
    </location>
</feature>
<dbReference type="Proteomes" id="UP001324115">
    <property type="component" value="Unassembled WGS sequence"/>
</dbReference>
<feature type="non-terminal residue" evidence="14">
    <location>
        <position position="1071"/>
    </location>
</feature>
<evidence type="ECO:0000259" key="13">
    <source>
        <dbReference type="Pfam" id="PF23598"/>
    </source>
</evidence>
<dbReference type="EMBL" id="JAXUIC010000003">
    <property type="protein sequence ID" value="KAK4595877.1"/>
    <property type="molecule type" value="Genomic_DNA"/>
</dbReference>
<name>A0AAN7FMY7_QUERU</name>
<keyword evidence="5 12" id="KW-0812">Transmembrane</keyword>
<dbReference type="Gene3D" id="3.80.10.10">
    <property type="entry name" value="Ribonuclease Inhibitor"/>
    <property type="match status" value="6"/>
</dbReference>
<dbReference type="InterPro" id="IPR003591">
    <property type="entry name" value="Leu-rich_rpt_typical-subtyp"/>
</dbReference>
<evidence type="ECO:0000256" key="7">
    <source>
        <dbReference type="ARBA" id="ARBA00022737"/>
    </source>
</evidence>
<feature type="domain" description="Disease resistance R13L4/SHOC-2-like LRR" evidence="13">
    <location>
        <begin position="322"/>
        <end position="432"/>
    </location>
</feature>
<comment type="similarity">
    <text evidence="2">Belongs to the RLP family.</text>
</comment>
<evidence type="ECO:0000256" key="5">
    <source>
        <dbReference type="ARBA" id="ARBA00022692"/>
    </source>
</evidence>
<keyword evidence="9 12" id="KW-0472">Membrane</keyword>
<dbReference type="Pfam" id="PF23598">
    <property type="entry name" value="LRR_14"/>
    <property type="match status" value="2"/>
</dbReference>
<dbReference type="PANTHER" id="PTHR48061">
    <property type="entry name" value="LEUCINE-RICH REPEAT RECEPTOR PROTEIN KINASE EMS1-LIKE-RELATED"/>
    <property type="match status" value="1"/>
</dbReference>
<evidence type="ECO:0000313" key="15">
    <source>
        <dbReference type="Proteomes" id="UP001324115"/>
    </source>
</evidence>
<dbReference type="GO" id="GO:0005886">
    <property type="term" value="C:plasma membrane"/>
    <property type="evidence" value="ECO:0007669"/>
    <property type="project" value="UniProtKB-SubCell"/>
</dbReference>
<organism evidence="14 15">
    <name type="scientific">Quercus rubra</name>
    <name type="common">Northern red oak</name>
    <name type="synonym">Quercus borealis</name>
    <dbReference type="NCBI Taxonomy" id="3512"/>
    <lineage>
        <taxon>Eukaryota</taxon>
        <taxon>Viridiplantae</taxon>
        <taxon>Streptophyta</taxon>
        <taxon>Embryophyta</taxon>
        <taxon>Tracheophyta</taxon>
        <taxon>Spermatophyta</taxon>
        <taxon>Magnoliopsida</taxon>
        <taxon>eudicotyledons</taxon>
        <taxon>Gunneridae</taxon>
        <taxon>Pentapetalae</taxon>
        <taxon>rosids</taxon>
        <taxon>fabids</taxon>
        <taxon>Fagales</taxon>
        <taxon>Fagaceae</taxon>
        <taxon>Quercus</taxon>
    </lineage>
</organism>
<dbReference type="InterPro" id="IPR032675">
    <property type="entry name" value="LRR_dom_sf"/>
</dbReference>
<dbReference type="SUPFAM" id="SSF52058">
    <property type="entry name" value="L domain-like"/>
    <property type="match status" value="1"/>
</dbReference>
<sequence>MKSWKADSDCCSSWDGVTCDAHYGHVIGLDLSNSWLCGPLNSNSTLFRLRHLQKLNLALNDFSSSTTIPSEFGQLVRLTHLNLSNSFLHGRIPSEISWLSNLVSLDLSFNYFADYDYKYLKLRRNDLEALVQNMTYLRELHLDYVSISSSLPQSLANLSSLTSLSLHYCNLLGEFPSDIFLLPKIQAIDVSSNYKLTGFLPNFRSGSSLKQLGLSDTNFSGELPNSIDNLKSLSHLDLSWANFFGELPSSIGNLKSLSYLDLSNANFFGELPSSIGNLKSLSYLDLSNANFSGELPNSIGNLKSLSHLDLSNANFSRELPSSIGNLKSLSYLDLSNANFSGELPSSIGNLKSLSHLDLSWAKFSGELPSSIGNLKSLSHLVLSWANFSGELPSSIGNLKSLSLLFLFETKFSGELPKSIGNLKSLSHLDISWANFSGELPSSIGKLKSLNVLLLRSTNFSGKLPDSIGNLNSLNYLELDSNKFSGKVPSSLGNLTQLEELRLPNNNFEGKFPISLTNITKLTLIDISGNQLKGSIPSEISRLTNLSALDLSQNSLTGAIPLVLYTMVKELYSLDLSGNNLLVSKENINSTHPKFSDLYLSSCNLHEFPDFLKAQNELRTLDLSNNKIEGKIPKWFCNVGKGTLQSLNLSFNLLSGFEQPLKVLPWKSIDILDLRSNMLQGSLPIPPLSTRLFFASNNNLTGKIPQMICNLNFLQVLDISNNQLNGHIPQCLGHFSSLLSVLNMRNNCFQGSMPKTFIKGCALMTLDFSHNQIQGKIPQSLVQCQMLEVLNLGNNNMNDAFPFWLQSLPELRILVLHANRFHGPIWNPHTRFGFSKLHVIDLSHNNFSGRLPSEYFRTWNAMQMVPAKDKAQPEYMGSQSNYYEDSITVVNKGEEMVLVKILIIFTSIDLSNNRFHGEIPDTMGMLKDLIVLNLSSNSFTSHIPSSLGNLTELESLDLSQNKFSGEIPHQLLSLTFLAYLNLSNNQLMGLIPQGGQFWTFDNSSFKGNLGLCGPPLSKKCGHSEIPTFEPSKESSFGEWFNWKVVVIGYACGFVIGLVTGHVIISKRPNWFV</sequence>
<accession>A0AAN7FMY7</accession>
<gene>
    <name evidence="14" type="ORF">RGQ29_014101</name>
</gene>
<dbReference type="Pfam" id="PF13855">
    <property type="entry name" value="LRR_8"/>
    <property type="match status" value="3"/>
</dbReference>
<comment type="caution">
    <text evidence="14">The sequence shown here is derived from an EMBL/GenBank/DDBJ whole genome shotgun (WGS) entry which is preliminary data.</text>
</comment>
<dbReference type="InterPro" id="IPR055414">
    <property type="entry name" value="LRR_R13L4/SHOC2-like"/>
</dbReference>
<dbReference type="FunFam" id="3.80.10.10:FF:000233">
    <property type="entry name" value="Leucine-rich repeat receptor-like protein kinase TDR"/>
    <property type="match status" value="2"/>
</dbReference>
<keyword evidence="3" id="KW-1003">Cell membrane</keyword>
<dbReference type="Pfam" id="PF00560">
    <property type="entry name" value="LRR_1"/>
    <property type="match status" value="7"/>
</dbReference>
<evidence type="ECO:0000256" key="4">
    <source>
        <dbReference type="ARBA" id="ARBA00022614"/>
    </source>
</evidence>
<proteinExistence type="inferred from homology"/>
<evidence type="ECO:0000256" key="11">
    <source>
        <dbReference type="ARBA" id="ARBA00023180"/>
    </source>
</evidence>
<dbReference type="PRINTS" id="PR00019">
    <property type="entry name" value="LEURICHRPT"/>
</dbReference>
<keyword evidence="15" id="KW-1185">Reference proteome</keyword>
<dbReference type="PANTHER" id="PTHR48061:SF12">
    <property type="entry name" value="DISEASE RESISTANCE LIKE PROTEIN"/>
    <property type="match status" value="1"/>
</dbReference>
<dbReference type="FunFam" id="3.80.10.10:FF:000213">
    <property type="entry name" value="Tyrosine-sulfated glycopeptide receptor 1"/>
    <property type="match status" value="1"/>
</dbReference>
<dbReference type="GO" id="GO:0009791">
    <property type="term" value="P:post-embryonic development"/>
    <property type="evidence" value="ECO:0007669"/>
    <property type="project" value="UniProtKB-ARBA"/>
</dbReference>
<evidence type="ECO:0000256" key="12">
    <source>
        <dbReference type="SAM" id="Phobius"/>
    </source>
</evidence>
<keyword evidence="11" id="KW-0325">Glycoprotein</keyword>
<evidence type="ECO:0000256" key="10">
    <source>
        <dbReference type="ARBA" id="ARBA00023170"/>
    </source>
</evidence>
<evidence type="ECO:0000256" key="8">
    <source>
        <dbReference type="ARBA" id="ARBA00022989"/>
    </source>
</evidence>